<keyword evidence="2 4" id="KW-0378">Hydrolase</keyword>
<evidence type="ECO:0000256" key="4">
    <source>
        <dbReference type="RuleBase" id="RU361187"/>
    </source>
</evidence>
<dbReference type="GO" id="GO:0005975">
    <property type="term" value="P:carbohydrate metabolic process"/>
    <property type="evidence" value="ECO:0007669"/>
    <property type="project" value="InterPro"/>
</dbReference>
<evidence type="ECO:0000313" key="5">
    <source>
        <dbReference type="EMBL" id="KGJ54616.1"/>
    </source>
</evidence>
<dbReference type="PANTHER" id="PTHR22925:SF3">
    <property type="entry name" value="GLYCOSYL HYDROLASE FAMILY PROTEIN 43"/>
    <property type="match status" value="1"/>
</dbReference>
<dbReference type="CDD" id="cd18825">
    <property type="entry name" value="GH43_CtGH43-like"/>
    <property type="match status" value="1"/>
</dbReference>
<dbReference type="SUPFAM" id="SSF75005">
    <property type="entry name" value="Arabinanase/levansucrase/invertase"/>
    <property type="match status" value="1"/>
</dbReference>
<sequence>MKNKTLWTDTEGKPIQAHGGMILQHKGIYYWYGENKDTETVNRHVDFIGISCYSSEDLENWRNEGIVLSPVVNNPAHMLYTKNICERPRVLYNKSTKQFVMYTHADTADYYYAGVNVAVAASPTGPFVWLKSFQPNRQDSRDMTLFQDLDGSAWLIHSANYNKTMNIARLSDDYLDVTGSYISIFQDQEREAPAIMYSHNRYYMITSGCSGWEPNPSLYGICDHLIGPWKLIDNPCTGPAYRTTFDGQGTCIFFVQNQPYVLLDHWHPDDLRSSAYSMLPIQISDNGRLKIEWQDETFFTNSKRREGTS</sequence>
<organism evidence="5 6">
    <name type="scientific">Clostridium innocuum</name>
    <dbReference type="NCBI Taxonomy" id="1522"/>
    <lineage>
        <taxon>Bacteria</taxon>
        <taxon>Bacillati</taxon>
        <taxon>Bacillota</taxon>
        <taxon>Clostridia</taxon>
        <taxon>Eubacteriales</taxon>
        <taxon>Clostridiaceae</taxon>
        <taxon>Clostridium</taxon>
    </lineage>
</organism>
<dbReference type="PANTHER" id="PTHR22925">
    <property type="entry name" value="GLYCOSYL HYDROLASE 43 FAMILY MEMBER"/>
    <property type="match status" value="1"/>
</dbReference>
<proteinExistence type="inferred from homology"/>
<comment type="similarity">
    <text evidence="1 4">Belongs to the glycosyl hydrolase 43 family.</text>
</comment>
<dbReference type="InterPro" id="IPR023296">
    <property type="entry name" value="Glyco_hydro_beta-prop_sf"/>
</dbReference>
<evidence type="ECO:0000256" key="2">
    <source>
        <dbReference type="ARBA" id="ARBA00022801"/>
    </source>
</evidence>
<dbReference type="Pfam" id="PF04616">
    <property type="entry name" value="Glyco_hydro_43"/>
    <property type="match status" value="1"/>
</dbReference>
<dbReference type="RefSeq" id="WP_044904006.1">
    <property type="nucleotide sequence ID" value="NZ_CZBW01000005.1"/>
</dbReference>
<comment type="caution">
    <text evidence="5">The sequence shown here is derived from an EMBL/GenBank/DDBJ whole genome shotgun (WGS) entry which is preliminary data.</text>
</comment>
<dbReference type="Proteomes" id="UP000030008">
    <property type="component" value="Unassembled WGS sequence"/>
</dbReference>
<dbReference type="InterPro" id="IPR006710">
    <property type="entry name" value="Glyco_hydro_43"/>
</dbReference>
<evidence type="ECO:0000256" key="3">
    <source>
        <dbReference type="ARBA" id="ARBA00023295"/>
    </source>
</evidence>
<protein>
    <submittedName>
        <fullName evidence="5">Glycosyl hydrolase family 43</fullName>
    </submittedName>
</protein>
<gene>
    <name evidence="5" type="ORF">CIAN88_03035</name>
</gene>
<evidence type="ECO:0000256" key="1">
    <source>
        <dbReference type="ARBA" id="ARBA00009865"/>
    </source>
</evidence>
<dbReference type="GO" id="GO:0004553">
    <property type="term" value="F:hydrolase activity, hydrolyzing O-glycosyl compounds"/>
    <property type="evidence" value="ECO:0007669"/>
    <property type="project" value="InterPro"/>
</dbReference>
<name>A0A099IAL1_CLOIN</name>
<evidence type="ECO:0000313" key="6">
    <source>
        <dbReference type="Proteomes" id="UP000030008"/>
    </source>
</evidence>
<accession>A0A099IAL1</accession>
<dbReference type="EMBL" id="JQIF01000014">
    <property type="protein sequence ID" value="KGJ54616.1"/>
    <property type="molecule type" value="Genomic_DNA"/>
</dbReference>
<keyword evidence="3 4" id="KW-0326">Glycosidase</keyword>
<dbReference type="AlphaFoldDB" id="A0A099IAL1"/>
<dbReference type="Gene3D" id="2.115.10.20">
    <property type="entry name" value="Glycosyl hydrolase domain, family 43"/>
    <property type="match status" value="1"/>
</dbReference>
<reference evidence="5 6" key="1">
    <citation type="submission" date="2014-08" db="EMBL/GenBank/DDBJ databases">
        <title>Clostridium innocuum, an unnegligible vancomycin-resistant pathogen causing extra-intestinal infections.</title>
        <authorList>
            <person name="Feng Y."/>
            <person name="Chiu C.-H."/>
        </authorList>
    </citation>
    <scope>NUCLEOTIDE SEQUENCE [LARGE SCALE GENOMIC DNA]</scope>
    <source>
        <strain evidence="5 6">AN88</strain>
    </source>
</reference>